<dbReference type="InterPro" id="IPR036397">
    <property type="entry name" value="RNaseH_sf"/>
</dbReference>
<dbReference type="PANTHER" id="PTHR42648">
    <property type="entry name" value="TRANSPOSASE, PUTATIVE-RELATED"/>
    <property type="match status" value="1"/>
</dbReference>
<evidence type="ECO:0000256" key="2">
    <source>
        <dbReference type="ARBA" id="ARBA00022670"/>
    </source>
</evidence>
<dbReference type="Pfam" id="PF02902">
    <property type="entry name" value="Peptidase_C48"/>
    <property type="match status" value="1"/>
</dbReference>
<accession>A0A6A2YAJ3</accession>
<dbReference type="InterPro" id="IPR025724">
    <property type="entry name" value="GAG-pre-integrase_dom"/>
</dbReference>
<dbReference type="InterPro" id="IPR001584">
    <property type="entry name" value="Integrase_cat-core"/>
</dbReference>
<dbReference type="PROSITE" id="PS50994">
    <property type="entry name" value="INTEGRASE"/>
    <property type="match status" value="1"/>
</dbReference>
<evidence type="ECO:0000256" key="6">
    <source>
        <dbReference type="SAM" id="Coils"/>
    </source>
</evidence>
<protein>
    <submittedName>
        <fullName evidence="8">Cytochrome P450 71A9-like</fullName>
    </submittedName>
</protein>
<dbReference type="Pfam" id="PF09331">
    <property type="entry name" value="DUF1985"/>
    <property type="match status" value="1"/>
</dbReference>
<dbReference type="InterPro" id="IPR054722">
    <property type="entry name" value="PolX-like_BBD"/>
</dbReference>
<dbReference type="Pfam" id="PF22936">
    <property type="entry name" value="Pol_BBD"/>
    <property type="match status" value="1"/>
</dbReference>
<dbReference type="Proteomes" id="UP000436088">
    <property type="component" value="Unassembled WGS sequence"/>
</dbReference>
<proteinExistence type="inferred from homology"/>
<keyword evidence="6" id="KW-0175">Coiled coil</keyword>
<dbReference type="InterPro" id="IPR012337">
    <property type="entry name" value="RNaseH-like_sf"/>
</dbReference>
<dbReference type="GO" id="GO:0046872">
    <property type="term" value="F:metal ion binding"/>
    <property type="evidence" value="ECO:0007669"/>
    <property type="project" value="UniProtKB-KW"/>
</dbReference>
<dbReference type="EMBL" id="VEPZ02001568">
    <property type="protein sequence ID" value="KAE8667694.1"/>
    <property type="molecule type" value="Genomic_DNA"/>
</dbReference>
<gene>
    <name evidence="8" type="ORF">F3Y22_tig00112383pilonHSYRG00372</name>
</gene>
<evidence type="ECO:0000259" key="7">
    <source>
        <dbReference type="PROSITE" id="PS50994"/>
    </source>
</evidence>
<dbReference type="GO" id="GO:0003676">
    <property type="term" value="F:nucleic acid binding"/>
    <property type="evidence" value="ECO:0007669"/>
    <property type="project" value="InterPro"/>
</dbReference>
<feature type="domain" description="Integrase catalytic" evidence="7">
    <location>
        <begin position="397"/>
        <end position="521"/>
    </location>
</feature>
<evidence type="ECO:0000256" key="3">
    <source>
        <dbReference type="ARBA" id="ARBA00022723"/>
    </source>
</evidence>
<dbReference type="Pfam" id="PF00665">
    <property type="entry name" value="rve"/>
    <property type="match status" value="1"/>
</dbReference>
<keyword evidence="3" id="KW-0479">Metal-binding</keyword>
<dbReference type="InterPro" id="IPR043502">
    <property type="entry name" value="DNA/RNA_pol_sf"/>
</dbReference>
<dbReference type="InterPro" id="IPR057670">
    <property type="entry name" value="SH3_retrovirus"/>
</dbReference>
<dbReference type="SUPFAM" id="SSF53098">
    <property type="entry name" value="Ribonuclease H-like"/>
    <property type="match status" value="1"/>
</dbReference>
<keyword evidence="5" id="KW-0378">Hydrolase</keyword>
<evidence type="ECO:0000313" key="8">
    <source>
        <dbReference type="EMBL" id="KAE8667694.1"/>
    </source>
</evidence>
<dbReference type="Pfam" id="PF13976">
    <property type="entry name" value="gag_pre-integrs"/>
    <property type="match status" value="1"/>
</dbReference>
<keyword evidence="9" id="KW-1185">Reference proteome</keyword>
<dbReference type="Pfam" id="PF07727">
    <property type="entry name" value="RVT_2"/>
    <property type="match status" value="1"/>
</dbReference>
<dbReference type="GO" id="GO:0015074">
    <property type="term" value="P:DNA integration"/>
    <property type="evidence" value="ECO:0007669"/>
    <property type="project" value="InterPro"/>
</dbReference>
<dbReference type="SUPFAM" id="SSF54001">
    <property type="entry name" value="Cysteine proteinases"/>
    <property type="match status" value="1"/>
</dbReference>
<sequence length="2221" mass="254409">MAADKGKVKIEKFDGADFGFWKMQIEDFLYHKNLYQPLSGKQPEGMKNEDWALLDRQALGVIRLTLSHNVAFNIAKEKTTAGLMTALSSIYEKPSASNKVHLMRRLFNLWMTEGASVAQHLNELNTITTQLSSVEIEFDDEVRALILLSSLPDSWNATVTAVNSSSGNSKLKFDDVRDLGHFKRDCRAPKKNTGAQESANMMEETCDAMILSVNSPIESWILDSGASFHSKPCQEIIENYASGDFGKVHLADDETLKIIGKGDIRLKLPNQTTWKLTGVRHIPGLKRNLISVGQLDGEGYSTTFSGCEWKITKGALVIARGKKTSTLYVTSNLENIIAVADVDGKSNLWHQRLGHMSEKGMKILLSKGKLSDLKNVDVGLCEDYIFGKQKKVSFAKIGKTPKAERLELVHTDVWGPSPVPSLAGSLYYVTFIDDSTRKVWVYFLKKKSEVFDTFIKWKAMVENETGLKVKRLRSDNGGEYRDSRFRDFCANNGIKMETTVPITPQQNGVAERMNRTLNELFGCISYVHINSAERSKLDAKSNKCVFVGYGGDEFGYRFWDYENRKIIRSRDVIFNENVMYKDRSLVESSNTEAETKEFAEFEEISRNDVQISPEAVQEEEPGTPELRRSSRIPKPTQWYSSSLHYLLLTDNGEPECYDEAMQVIKEEHDGNKHYKARLVVKGFQQKEGIDYNEIFSPVVKLSTIRLVLKIVAAENLHLEQLDVKTAFLHGDLEEEIYMRQPEGFIEAGNKNLVCKLKKSLYGLKQAPRQWYKKFDSFMSSNGFTRCQADHCCYIKRFDNSFIILLLYVDDMLVAGSDMQEIINLKQKLSKQFAMKDLGAAKQILGMRIKRDTKSGTLILSQAEYINKVLSRFNMQDAKPVSTPLGVHFRLSKEQSPKTEEERAHMVKVPYASAIGSLMYAMVCTRPDIAQAVGAVSRHMNNPGKVHWEAVKWILRYLRGTTNKTLCFKGGDTILTGYVDADLARNVDIRRSTTGYVYTLGGTAVSWVSQLQKIDALSTTEAEYVDVTEASKEMVWLQSFLEELGKKQENNVLYCDSQSAIHLAKNHSFHSRTKHIQLQYHFIRSLLEDGILKLEKISGAQNPADMLTKTVTTDKLKLCSTSLGMLDKRSAAVRRRWKAKQLSLAGQITLAKAVLSAIPSYSMQTAYIPKGTCLEIERIIRCFIWGHSAEKGGTHLISWDDLCNSTSKGGMVKPLLPSFFEDSLGWKWRENRKFTTKSVYESRFEQPGGNEDKVWKAISKYNGPQRIKIFLWLLAREAILTNGERARRHIAVDEKTTEFFTSNLKDWILRNLTHPTHYVANEESRDTLFGAITWFLWKKRNSRIFDPEAIERKSVLELSNRLVTETTGARIANKEMQSFKGHQVHKMLGNEWEIKINHMHREGNRLADYMAKWKQSQWGRTNPSQQFQKTSESWWRQKILISISHSLRRHPSPSPTKSVPISDDISLHLQRNHSRSEMENQPNQPPRNFYSAQLTLRNKVILAKTIASKLSSAQRKIFEDTCFRPWLKVQHPGGYAMLTYLFLQTMTSDLPETIQRRDEEIWFDFPAAYTCFRREEFYLITGLYFGHDDVDRYTRHITYLSWFSWVFPELSNLHVEDLTRLLNKKDGFTWMDDVDVVQVCLLILLQAGFLGREARQPISNDLIKLVEDLNAWNLFPWGSYLWRATWNKLSYAFDDRKSLPGDGSKYTLSGFIWAFKIWIFEAFPAMQTYALKTSNDIPRAISWKMKRSLQQWEDLLPYTIINNEANTPLQRLTPTEAELATDWRSTKMPRRLSPCSLPPPPRDELGELRNEVNALREEVGTLRDENGAWRVEVSTLRGEVAALREIVASLQNEVHTLRNEPAKVDALRRVFLTRRSSRIRRCARVITSPFTPIVQRIRKKKPDLPVVVQEASPIVQEAPIIPQESPPTVQEATVIVEEVPPNILEPDSHGVIYRIIEKPPYVSDMMDDCWLSYKLPASTIPADEVDRKQLPETILDNTLWAKTAVDFYLHERSQGCYADIYKLNDDMHLLIERSWWSVLLGVEDNGYFDGVHLKNQLQESYVLANGQAKLYPTWWEVDKVFIPVLERTHWLLVEFQLSSLKTIVYDSMINYISLPNLRDIIKGWSSHLAKFLDAINYWTNSGNKKPKKFNVTVIRDDTAPQQTKEARGDCGPLVCMCLERLTKGSTQFLPPTDRDRGAVGLWFRHFMARVIYSRRCLPASAL</sequence>
<keyword evidence="4" id="KW-0064">Aspartyl protease</keyword>
<evidence type="ECO:0000256" key="4">
    <source>
        <dbReference type="ARBA" id="ARBA00022750"/>
    </source>
</evidence>
<keyword evidence="2" id="KW-0645">Protease</keyword>
<evidence type="ECO:0000313" key="9">
    <source>
        <dbReference type="Proteomes" id="UP000436088"/>
    </source>
</evidence>
<evidence type="ECO:0000256" key="1">
    <source>
        <dbReference type="ARBA" id="ARBA00005234"/>
    </source>
</evidence>
<dbReference type="SUPFAM" id="SSF56672">
    <property type="entry name" value="DNA/RNA polymerases"/>
    <property type="match status" value="1"/>
</dbReference>
<dbReference type="Gene3D" id="3.30.420.10">
    <property type="entry name" value="Ribonuclease H-like superfamily/Ribonuclease H"/>
    <property type="match status" value="1"/>
</dbReference>
<reference evidence="8" key="1">
    <citation type="submission" date="2019-09" db="EMBL/GenBank/DDBJ databases">
        <title>Draft genome information of white flower Hibiscus syriacus.</title>
        <authorList>
            <person name="Kim Y.-M."/>
        </authorList>
    </citation>
    <scope>NUCLEOTIDE SEQUENCE [LARGE SCALE GENOMIC DNA]</scope>
    <source>
        <strain evidence="8">YM2019G1</strain>
    </source>
</reference>
<dbReference type="GO" id="GO:0006508">
    <property type="term" value="P:proteolysis"/>
    <property type="evidence" value="ECO:0007669"/>
    <property type="project" value="UniProtKB-KW"/>
</dbReference>
<dbReference type="InterPro" id="IPR015410">
    <property type="entry name" value="DUF1985"/>
</dbReference>
<comment type="caution">
    <text evidence="8">The sequence shown here is derived from an EMBL/GenBank/DDBJ whole genome shotgun (WGS) entry which is preliminary data.</text>
</comment>
<evidence type="ECO:0000256" key="5">
    <source>
        <dbReference type="ARBA" id="ARBA00022801"/>
    </source>
</evidence>
<dbReference type="InterPro" id="IPR039537">
    <property type="entry name" value="Retrotran_Ty1/copia-like"/>
</dbReference>
<dbReference type="InterPro" id="IPR038765">
    <property type="entry name" value="Papain-like_cys_pep_sf"/>
</dbReference>
<dbReference type="InterPro" id="IPR013103">
    <property type="entry name" value="RVT_2"/>
</dbReference>
<dbReference type="CDD" id="cd09272">
    <property type="entry name" value="RNase_HI_RT_Ty1"/>
    <property type="match status" value="1"/>
</dbReference>
<name>A0A6A2YAJ3_HIBSY</name>
<dbReference type="Pfam" id="PF25597">
    <property type="entry name" value="SH3_retrovirus"/>
    <property type="match status" value="1"/>
</dbReference>
<dbReference type="PANTHER" id="PTHR42648:SF28">
    <property type="entry name" value="TRANSPOSON-ENCODED PROTEIN WITH RIBONUCLEASE H-LIKE AND RETROVIRUS ZINC FINGER-LIKE DOMAINS"/>
    <property type="match status" value="1"/>
</dbReference>
<dbReference type="GO" id="GO:0004190">
    <property type="term" value="F:aspartic-type endopeptidase activity"/>
    <property type="evidence" value="ECO:0007669"/>
    <property type="project" value="UniProtKB-KW"/>
</dbReference>
<comment type="similarity">
    <text evidence="1">Belongs to the peptidase C48 family.</text>
</comment>
<dbReference type="InterPro" id="IPR003653">
    <property type="entry name" value="Peptidase_C48_C"/>
</dbReference>
<organism evidence="8 9">
    <name type="scientific">Hibiscus syriacus</name>
    <name type="common">Rose of Sharon</name>
    <dbReference type="NCBI Taxonomy" id="106335"/>
    <lineage>
        <taxon>Eukaryota</taxon>
        <taxon>Viridiplantae</taxon>
        <taxon>Streptophyta</taxon>
        <taxon>Embryophyta</taxon>
        <taxon>Tracheophyta</taxon>
        <taxon>Spermatophyta</taxon>
        <taxon>Magnoliopsida</taxon>
        <taxon>eudicotyledons</taxon>
        <taxon>Gunneridae</taxon>
        <taxon>Pentapetalae</taxon>
        <taxon>rosids</taxon>
        <taxon>malvids</taxon>
        <taxon>Malvales</taxon>
        <taxon>Malvaceae</taxon>
        <taxon>Malvoideae</taxon>
        <taxon>Hibiscus</taxon>
    </lineage>
</organism>
<dbReference type="GO" id="GO:0008234">
    <property type="term" value="F:cysteine-type peptidase activity"/>
    <property type="evidence" value="ECO:0007669"/>
    <property type="project" value="InterPro"/>
</dbReference>
<dbReference type="Gene3D" id="3.40.395.10">
    <property type="entry name" value="Adenoviral Proteinase, Chain A"/>
    <property type="match status" value="1"/>
</dbReference>
<dbReference type="Pfam" id="PF14223">
    <property type="entry name" value="Retrotran_gag_2"/>
    <property type="match status" value="1"/>
</dbReference>
<feature type="coiled-coil region" evidence="6">
    <location>
        <begin position="1804"/>
        <end position="1859"/>
    </location>
</feature>